<dbReference type="Gene3D" id="3.90.1680.10">
    <property type="entry name" value="SOS response associated peptidase-like"/>
    <property type="match status" value="1"/>
</dbReference>
<reference evidence="1 2" key="1">
    <citation type="submission" date="2018-12" db="EMBL/GenBank/DDBJ databases">
        <title>The whole draft genome of Aquabacterium sp. SJQ9.</title>
        <authorList>
            <person name="Sun L."/>
            <person name="Gao X."/>
            <person name="Chen W."/>
            <person name="Huang K."/>
        </authorList>
    </citation>
    <scope>NUCLEOTIDE SEQUENCE [LARGE SCALE GENOMIC DNA]</scope>
    <source>
        <strain evidence="1 2">SJQ9</strain>
    </source>
</reference>
<organism evidence="1 2">
    <name type="scientific">Aquabacterium soli</name>
    <dbReference type="NCBI Taxonomy" id="2493092"/>
    <lineage>
        <taxon>Bacteria</taxon>
        <taxon>Pseudomonadati</taxon>
        <taxon>Pseudomonadota</taxon>
        <taxon>Betaproteobacteria</taxon>
        <taxon>Burkholderiales</taxon>
        <taxon>Aquabacterium</taxon>
    </lineage>
</organism>
<evidence type="ECO:0000313" key="2">
    <source>
        <dbReference type="Proteomes" id="UP000269265"/>
    </source>
</evidence>
<proteinExistence type="predicted"/>
<dbReference type="EMBL" id="RSED01000028">
    <property type="protein sequence ID" value="RRS01091.1"/>
    <property type="molecule type" value="Genomic_DNA"/>
</dbReference>
<accession>A0A3R8RZX1</accession>
<protein>
    <recommendedName>
        <fullName evidence="3">Abasic site processing protein</fullName>
    </recommendedName>
</protein>
<dbReference type="InterPro" id="IPR003738">
    <property type="entry name" value="SRAP"/>
</dbReference>
<gene>
    <name evidence="1" type="ORF">EIP75_22120</name>
</gene>
<dbReference type="GO" id="GO:0106300">
    <property type="term" value="P:protein-DNA covalent cross-linking repair"/>
    <property type="evidence" value="ECO:0007669"/>
    <property type="project" value="InterPro"/>
</dbReference>
<comment type="caution">
    <text evidence="1">The sequence shown here is derived from an EMBL/GenBank/DDBJ whole genome shotgun (WGS) entry which is preliminary data.</text>
</comment>
<dbReference type="Pfam" id="PF02586">
    <property type="entry name" value="SRAP"/>
    <property type="match status" value="1"/>
</dbReference>
<dbReference type="GO" id="GO:0003697">
    <property type="term" value="F:single-stranded DNA binding"/>
    <property type="evidence" value="ECO:0007669"/>
    <property type="project" value="InterPro"/>
</dbReference>
<dbReference type="InterPro" id="IPR036590">
    <property type="entry name" value="SRAP-like"/>
</dbReference>
<name>A0A3R8RZX1_9BURK</name>
<sequence length="263" mass="30001">MCNLHRLTPKDDLVAYLRAQMARVRLMSWPEKLNIGPFDTGVFIVSDGKGGLEVRQGQWGMIRPGQKERIEYKERPPAKPGGKPRREPMLKNNARIESVAKLPAFKDAWKQGRRCLIPAEWLQEPNWESGKCVWWQLKRADGLPWMVAGIWSEWTDPSTGEIVPNYAMLTFNVNEHPLLNRLHKPERDGETGQPLPLDMQDKRGEAHIEPHSWTQWLEGDMEQAKALLLAPPAAFYDDVDTRRMDDILNGKMSADAASNSSLL</sequence>
<dbReference type="SUPFAM" id="SSF143081">
    <property type="entry name" value="BB1717-like"/>
    <property type="match status" value="1"/>
</dbReference>
<dbReference type="RefSeq" id="WP_125245372.1">
    <property type="nucleotide sequence ID" value="NZ_RSED01000028.1"/>
</dbReference>
<dbReference type="AlphaFoldDB" id="A0A3R8RZX1"/>
<evidence type="ECO:0008006" key="3">
    <source>
        <dbReference type="Google" id="ProtNLM"/>
    </source>
</evidence>
<evidence type="ECO:0000313" key="1">
    <source>
        <dbReference type="EMBL" id="RRS01091.1"/>
    </source>
</evidence>
<dbReference type="Proteomes" id="UP000269265">
    <property type="component" value="Unassembled WGS sequence"/>
</dbReference>
<keyword evidence="2" id="KW-1185">Reference proteome</keyword>